<organism evidence="2 3">
    <name type="scientific">Aspergillus calidoustus</name>
    <dbReference type="NCBI Taxonomy" id="454130"/>
    <lineage>
        <taxon>Eukaryota</taxon>
        <taxon>Fungi</taxon>
        <taxon>Dikarya</taxon>
        <taxon>Ascomycota</taxon>
        <taxon>Pezizomycotina</taxon>
        <taxon>Eurotiomycetes</taxon>
        <taxon>Eurotiomycetidae</taxon>
        <taxon>Eurotiales</taxon>
        <taxon>Aspergillaceae</taxon>
        <taxon>Aspergillus</taxon>
        <taxon>Aspergillus subgen. Nidulantes</taxon>
    </lineage>
</organism>
<dbReference type="STRING" id="454130.A0A0U5G1Z2"/>
<dbReference type="PROSITE" id="PS00227">
    <property type="entry name" value="TUBULIN"/>
    <property type="match status" value="1"/>
</dbReference>
<feature type="region of interest" description="Disordered" evidence="1">
    <location>
        <begin position="147"/>
        <end position="183"/>
    </location>
</feature>
<dbReference type="OrthoDB" id="10029320at2759"/>
<keyword evidence="3" id="KW-1185">Reference proteome</keyword>
<dbReference type="EMBL" id="CDMC01000005">
    <property type="protein sequence ID" value="CEL05760.1"/>
    <property type="molecule type" value="Genomic_DNA"/>
</dbReference>
<dbReference type="GO" id="GO:0007017">
    <property type="term" value="P:microtubule-based process"/>
    <property type="evidence" value="ECO:0007669"/>
    <property type="project" value="InterPro"/>
</dbReference>
<proteinExistence type="predicted"/>
<protein>
    <submittedName>
        <fullName evidence="2">Uncharacterized protein</fullName>
    </submittedName>
</protein>
<evidence type="ECO:0000313" key="2">
    <source>
        <dbReference type="EMBL" id="CEL05760.1"/>
    </source>
</evidence>
<dbReference type="GO" id="GO:0005525">
    <property type="term" value="F:GTP binding"/>
    <property type="evidence" value="ECO:0007669"/>
    <property type="project" value="InterPro"/>
</dbReference>
<sequence length="183" mass="19896">MTTSRVLWLLLHLTLLLPIAAAILFVFVYYHRPDTSITTKGKSQTTVFKTVPERRAIIAAAQVPNDKRKTQLTTHEARAWSNQRLQRAFGIQNAFTTGNGADARTFVTEAHRLIRVSAVDWDGLSSMLSRMVLDLMDWAAVADEDGSASASGGGTRLKSHAGSGGTGSGAQDVTCGSVRDEWY</sequence>
<accession>A0A0U5G1Z2</accession>
<evidence type="ECO:0000313" key="3">
    <source>
        <dbReference type="Proteomes" id="UP000054771"/>
    </source>
</evidence>
<dbReference type="GO" id="GO:0005874">
    <property type="term" value="C:microtubule"/>
    <property type="evidence" value="ECO:0007669"/>
    <property type="project" value="InterPro"/>
</dbReference>
<evidence type="ECO:0000256" key="1">
    <source>
        <dbReference type="SAM" id="MobiDB-lite"/>
    </source>
</evidence>
<dbReference type="AlphaFoldDB" id="A0A0U5G1Z2"/>
<dbReference type="Proteomes" id="UP000054771">
    <property type="component" value="Unassembled WGS sequence"/>
</dbReference>
<dbReference type="InterPro" id="IPR017975">
    <property type="entry name" value="Tubulin_CS"/>
</dbReference>
<gene>
    <name evidence="2" type="ORF">ASPCAL06875</name>
</gene>
<name>A0A0U5G1Z2_ASPCI</name>
<reference evidence="3" key="1">
    <citation type="journal article" date="2016" name="Genome Announc.">
        <title>Draft genome sequences of fungus Aspergillus calidoustus.</title>
        <authorList>
            <person name="Horn F."/>
            <person name="Linde J."/>
            <person name="Mattern D.J."/>
            <person name="Walther G."/>
            <person name="Guthke R."/>
            <person name="Scherlach K."/>
            <person name="Martin K."/>
            <person name="Brakhage A.A."/>
            <person name="Petzke L."/>
            <person name="Valiante V."/>
        </authorList>
    </citation>
    <scope>NUCLEOTIDE SEQUENCE [LARGE SCALE GENOMIC DNA]</scope>
    <source>
        <strain evidence="3">SF006504</strain>
    </source>
</reference>